<evidence type="ECO:0000259" key="1">
    <source>
        <dbReference type="Pfam" id="PF13847"/>
    </source>
</evidence>
<reference evidence="2" key="1">
    <citation type="submission" date="2023-07" db="EMBL/GenBank/DDBJ databases">
        <title>Black Yeasts Isolated from many extreme environments.</title>
        <authorList>
            <person name="Coleine C."/>
            <person name="Stajich J.E."/>
            <person name="Selbmann L."/>
        </authorList>
    </citation>
    <scope>NUCLEOTIDE SEQUENCE</scope>
    <source>
        <strain evidence="2">CCFEE 5485</strain>
    </source>
</reference>
<comment type="caution">
    <text evidence="2">The sequence shown here is derived from an EMBL/GenBank/DDBJ whole genome shotgun (WGS) entry which is preliminary data.</text>
</comment>
<organism evidence="2 3">
    <name type="scientific">Recurvomyces mirabilis</name>
    <dbReference type="NCBI Taxonomy" id="574656"/>
    <lineage>
        <taxon>Eukaryota</taxon>
        <taxon>Fungi</taxon>
        <taxon>Dikarya</taxon>
        <taxon>Ascomycota</taxon>
        <taxon>Pezizomycotina</taxon>
        <taxon>Dothideomycetes</taxon>
        <taxon>Dothideomycetidae</taxon>
        <taxon>Mycosphaerellales</taxon>
        <taxon>Teratosphaeriaceae</taxon>
        <taxon>Recurvomyces</taxon>
    </lineage>
</organism>
<name>A0AAE0TMQ2_9PEZI</name>
<feature type="domain" description="Methyltransferase" evidence="1">
    <location>
        <begin position="50"/>
        <end position="159"/>
    </location>
</feature>
<sequence length="284" mass="30958">MATPTKATTYGSKEQYIPGYTQVRHHEWRTATNSAAYLLPVLQQKAATTPNLNLLDIGCGSSTITTSLASYLPAEGKITATDISPEILIKAQAFAEKAGVESKIHFQTADIYALPFEDGAFDIVHASMVLSHLSDPVAAYKEMLRVTTPGGVVANRESDLTAWSYHPRLPGIEKFHRCHIAVHEAAKGQTTAGPRTLGWALKAGAKREDVEVGCGTWMYATAEERAIWGGSMAERIRTGGMTTKIRELNLASEEEIQEMGDAWEEWIATEDACHGSLHRGELNS</sequence>
<dbReference type="PANTHER" id="PTHR43591:SF24">
    <property type="entry name" value="2-METHOXY-6-POLYPRENYL-1,4-BENZOQUINOL METHYLASE, MITOCHONDRIAL"/>
    <property type="match status" value="1"/>
</dbReference>
<gene>
    <name evidence="2" type="ORF">LTR78_010160</name>
</gene>
<accession>A0AAE0TMQ2</accession>
<dbReference type="Pfam" id="PF13847">
    <property type="entry name" value="Methyltransf_31"/>
    <property type="match status" value="1"/>
</dbReference>
<dbReference type="EMBL" id="JAUTXT010000066">
    <property type="protein sequence ID" value="KAK3669988.1"/>
    <property type="molecule type" value="Genomic_DNA"/>
</dbReference>
<proteinExistence type="predicted"/>
<dbReference type="SUPFAM" id="SSF53335">
    <property type="entry name" value="S-adenosyl-L-methionine-dependent methyltransferases"/>
    <property type="match status" value="1"/>
</dbReference>
<dbReference type="InterPro" id="IPR025714">
    <property type="entry name" value="Methyltranfer_dom"/>
</dbReference>
<dbReference type="GO" id="GO:0008168">
    <property type="term" value="F:methyltransferase activity"/>
    <property type="evidence" value="ECO:0007669"/>
    <property type="project" value="TreeGrafter"/>
</dbReference>
<dbReference type="AlphaFoldDB" id="A0AAE0TMQ2"/>
<protein>
    <recommendedName>
        <fullName evidence="1">Methyltransferase domain-containing protein</fullName>
    </recommendedName>
</protein>
<evidence type="ECO:0000313" key="2">
    <source>
        <dbReference type="EMBL" id="KAK3669988.1"/>
    </source>
</evidence>
<dbReference type="Proteomes" id="UP001274830">
    <property type="component" value="Unassembled WGS sequence"/>
</dbReference>
<dbReference type="InterPro" id="IPR029063">
    <property type="entry name" value="SAM-dependent_MTases_sf"/>
</dbReference>
<keyword evidence="3" id="KW-1185">Reference proteome</keyword>
<dbReference type="PANTHER" id="PTHR43591">
    <property type="entry name" value="METHYLTRANSFERASE"/>
    <property type="match status" value="1"/>
</dbReference>
<dbReference type="Gene3D" id="3.40.50.150">
    <property type="entry name" value="Vaccinia Virus protein VP39"/>
    <property type="match status" value="1"/>
</dbReference>
<evidence type="ECO:0000313" key="3">
    <source>
        <dbReference type="Proteomes" id="UP001274830"/>
    </source>
</evidence>
<dbReference type="CDD" id="cd02440">
    <property type="entry name" value="AdoMet_MTases"/>
    <property type="match status" value="1"/>
</dbReference>